<dbReference type="EMBL" id="CADCTW010000196">
    <property type="protein sequence ID" value="CAA9359362.1"/>
    <property type="molecule type" value="Genomic_DNA"/>
</dbReference>
<accession>A0A6J4MHH6</accession>
<proteinExistence type="predicted"/>
<gene>
    <name evidence="1" type="ORF">AVDCRST_MAG68-4304</name>
</gene>
<name>A0A6J4MHH6_9BACT</name>
<sequence length="48" mass="5324">MIERKPSLGALDSWSDAIRRIHRGRSLGLTQRHRGTETTSSLCLCASV</sequence>
<organism evidence="1">
    <name type="scientific">uncultured Gemmatimonadota bacterium</name>
    <dbReference type="NCBI Taxonomy" id="203437"/>
    <lineage>
        <taxon>Bacteria</taxon>
        <taxon>Pseudomonadati</taxon>
        <taxon>Gemmatimonadota</taxon>
        <taxon>environmental samples</taxon>
    </lineage>
</organism>
<evidence type="ECO:0000313" key="1">
    <source>
        <dbReference type="EMBL" id="CAA9359362.1"/>
    </source>
</evidence>
<reference evidence="1" key="1">
    <citation type="submission" date="2020-02" db="EMBL/GenBank/DDBJ databases">
        <authorList>
            <person name="Meier V. D."/>
        </authorList>
    </citation>
    <scope>NUCLEOTIDE SEQUENCE</scope>
    <source>
        <strain evidence="1">AVDCRST_MAG68</strain>
    </source>
</reference>
<dbReference type="AlphaFoldDB" id="A0A6J4MHH6"/>
<protein>
    <submittedName>
        <fullName evidence="1">Uncharacterized protein</fullName>
    </submittedName>
</protein>